<evidence type="ECO:0000256" key="1">
    <source>
        <dbReference type="ARBA" id="ARBA00003238"/>
    </source>
</evidence>
<evidence type="ECO:0000313" key="4">
    <source>
        <dbReference type="Proteomes" id="UP000019426"/>
    </source>
</evidence>
<protein>
    <submittedName>
        <fullName evidence="3">DegV family protein</fullName>
    </submittedName>
</protein>
<dbReference type="Gene3D" id="3.30.1180.10">
    <property type="match status" value="1"/>
</dbReference>
<comment type="function">
    <text evidence="1">May bind long-chain fatty acids, such as palmitate, and may play a role in lipid transport or fatty acid metabolism.</text>
</comment>
<dbReference type="HOGENOM" id="CLU_048251_4_1_9"/>
<dbReference type="InterPro" id="IPR050270">
    <property type="entry name" value="DegV_domain_contain"/>
</dbReference>
<dbReference type="OrthoDB" id="9780660at2"/>
<dbReference type="eggNOG" id="COG1307">
    <property type="taxonomic scope" value="Bacteria"/>
</dbReference>
<dbReference type="STRING" id="1216932.CM240_3219"/>
<dbReference type="Proteomes" id="UP000019426">
    <property type="component" value="Chromosome M2/40_rep2"/>
</dbReference>
<dbReference type="InterPro" id="IPR043168">
    <property type="entry name" value="DegV_C"/>
</dbReference>
<evidence type="ECO:0000313" key="3">
    <source>
        <dbReference type="EMBL" id="CDM70336.1"/>
    </source>
</evidence>
<keyword evidence="2" id="KW-0446">Lipid-binding</keyword>
<evidence type="ECO:0000256" key="2">
    <source>
        <dbReference type="ARBA" id="ARBA00023121"/>
    </source>
</evidence>
<gene>
    <name evidence="3" type="ORF">CM240_3219</name>
</gene>
<name>W6S0A1_9CLOT</name>
<reference evidence="3 4" key="1">
    <citation type="submission" date="2013-11" db="EMBL/GenBank/DDBJ databases">
        <title>Complete genome sequence of Clostridum sp. M2/40.</title>
        <authorList>
            <person name="Wibberg D."/>
            <person name="Puehler A."/>
            <person name="Schlueter A."/>
        </authorList>
    </citation>
    <scope>NUCLEOTIDE SEQUENCE [LARGE SCALE GENOMIC DNA]</scope>
    <source>
        <strain evidence="4">M2/40</strain>
    </source>
</reference>
<dbReference type="Gene3D" id="2.20.28.50">
    <property type="entry name" value="degv family protein"/>
    <property type="match status" value="1"/>
</dbReference>
<dbReference type="PROSITE" id="PS51482">
    <property type="entry name" value="DEGV"/>
    <property type="match status" value="1"/>
</dbReference>
<organism evidence="3 4">
    <name type="scientific">Clostridium bornimense</name>
    <dbReference type="NCBI Taxonomy" id="1216932"/>
    <lineage>
        <taxon>Bacteria</taxon>
        <taxon>Bacillati</taxon>
        <taxon>Bacillota</taxon>
        <taxon>Clostridia</taxon>
        <taxon>Eubacteriales</taxon>
        <taxon>Clostridiaceae</taxon>
        <taxon>Clostridium</taxon>
    </lineage>
</organism>
<accession>W6S0A1</accession>
<dbReference type="Pfam" id="PF02645">
    <property type="entry name" value="DegV"/>
    <property type="match status" value="1"/>
</dbReference>
<dbReference type="PANTHER" id="PTHR33434">
    <property type="entry name" value="DEGV DOMAIN-CONTAINING PROTEIN DR_1986-RELATED"/>
    <property type="match status" value="1"/>
</dbReference>
<keyword evidence="4" id="KW-1185">Reference proteome</keyword>
<dbReference type="PANTHER" id="PTHR33434:SF3">
    <property type="entry name" value="DEGV DOMAIN-CONTAINING PROTEIN YITS"/>
    <property type="match status" value="1"/>
</dbReference>
<dbReference type="InterPro" id="IPR003797">
    <property type="entry name" value="DegV"/>
</dbReference>
<dbReference type="Gene3D" id="3.40.50.10440">
    <property type="entry name" value="Dihydroxyacetone kinase, domain 1"/>
    <property type="match status" value="1"/>
</dbReference>
<dbReference type="KEGG" id="clt:CM240_3219"/>
<dbReference type="SUPFAM" id="SSF82549">
    <property type="entry name" value="DAK1/DegV-like"/>
    <property type="match status" value="1"/>
</dbReference>
<proteinExistence type="predicted"/>
<sequence>MEGTYVIFTDVSSDIEATFVKENDVHFIPMKYMIDSEDKLYTGMYDENVLKDFYSAQKNGAVTKTTQIAPQIYSDIWEPIVKEGNSIIYISLSSGLSSTYQSSVLAANELMEKYPDIKIIPIDSLAGTGGMSLLVELAIENKKNGMTIEDNAAYLNNRKHHICHWFMVEDLMYLKRGGRVSTTTALIGTTLNIKPILKINDEGKLVPIAKKRGIKAALKELLNLYEIASEGGEERIYITHADCIDNAKKLEKAILEKNPKCKITILMLNPVIGSHTGPGMIAILHFGKKI</sequence>
<dbReference type="PATRIC" id="fig|1216932.3.peg.3192"/>
<dbReference type="AlphaFoldDB" id="W6S0A1"/>
<dbReference type="NCBIfam" id="TIGR00762">
    <property type="entry name" value="DegV"/>
    <property type="match status" value="1"/>
</dbReference>
<dbReference type="EMBL" id="HG917869">
    <property type="protein sequence ID" value="CDM70336.1"/>
    <property type="molecule type" value="Genomic_DNA"/>
</dbReference>
<dbReference type="GO" id="GO:0008289">
    <property type="term" value="F:lipid binding"/>
    <property type="evidence" value="ECO:0007669"/>
    <property type="project" value="UniProtKB-KW"/>
</dbReference>
<dbReference type="RefSeq" id="WP_044040504.1">
    <property type="nucleotide sequence ID" value="NZ_HG917869.1"/>
</dbReference>